<comment type="function">
    <text evidence="1">Intake of glucose and galactose.</text>
</comment>
<dbReference type="InterPro" id="IPR050375">
    <property type="entry name" value="MFS_TsgA-like"/>
</dbReference>
<evidence type="ECO:0000256" key="3">
    <source>
        <dbReference type="ARBA" id="ARBA00009120"/>
    </source>
</evidence>
<dbReference type="NCBIfam" id="TIGR01272">
    <property type="entry name" value="gluP"/>
    <property type="match status" value="1"/>
</dbReference>
<dbReference type="CDD" id="cd17394">
    <property type="entry name" value="MFS_FucP_like"/>
    <property type="match status" value="1"/>
</dbReference>
<feature type="transmembrane region" description="Helical" evidence="11">
    <location>
        <begin position="146"/>
        <end position="164"/>
    </location>
</feature>
<gene>
    <name evidence="13" type="ORF">OI18_08690</name>
</gene>
<comment type="caution">
    <text evidence="13">The sequence shown here is derived from an EMBL/GenBank/DDBJ whole genome shotgun (WGS) entry which is preliminary data.</text>
</comment>
<dbReference type="OrthoDB" id="9786665at2"/>
<feature type="transmembrane region" description="Helical" evidence="11">
    <location>
        <begin position="393"/>
        <end position="411"/>
    </location>
</feature>
<feature type="transmembrane region" description="Helical" evidence="11">
    <location>
        <begin position="243"/>
        <end position="265"/>
    </location>
</feature>
<feature type="transmembrane region" description="Helical" evidence="11">
    <location>
        <begin position="277"/>
        <end position="295"/>
    </location>
</feature>
<evidence type="ECO:0000256" key="10">
    <source>
        <dbReference type="ARBA" id="ARBA00023136"/>
    </source>
</evidence>
<dbReference type="Proteomes" id="UP000031408">
    <property type="component" value="Unassembled WGS sequence"/>
</dbReference>
<dbReference type="SUPFAM" id="SSF103473">
    <property type="entry name" value="MFS general substrate transporter"/>
    <property type="match status" value="1"/>
</dbReference>
<keyword evidence="4" id="KW-0813">Transport</keyword>
<feature type="transmembrane region" description="Helical" evidence="11">
    <location>
        <begin position="307"/>
        <end position="323"/>
    </location>
</feature>
<dbReference type="InterPro" id="IPR011701">
    <property type="entry name" value="MFS"/>
</dbReference>
<dbReference type="PROSITE" id="PS50850">
    <property type="entry name" value="MFS"/>
    <property type="match status" value="1"/>
</dbReference>
<evidence type="ECO:0000256" key="1">
    <source>
        <dbReference type="ARBA" id="ARBA00003321"/>
    </source>
</evidence>
<dbReference type="Gene3D" id="1.20.1250.20">
    <property type="entry name" value="MFS general substrate transporter like domains"/>
    <property type="match status" value="2"/>
</dbReference>
<dbReference type="EMBL" id="JSVC01000009">
    <property type="protein sequence ID" value="KIC94964.1"/>
    <property type="molecule type" value="Genomic_DNA"/>
</dbReference>
<dbReference type="NCBIfam" id="TIGR00885">
    <property type="entry name" value="fucP"/>
    <property type="match status" value="1"/>
</dbReference>
<dbReference type="GO" id="GO:1904659">
    <property type="term" value="P:D-glucose transmembrane transport"/>
    <property type="evidence" value="ECO:0007669"/>
    <property type="project" value="InterPro"/>
</dbReference>
<evidence type="ECO:0000256" key="4">
    <source>
        <dbReference type="ARBA" id="ARBA00022448"/>
    </source>
</evidence>
<dbReference type="GO" id="GO:0015535">
    <property type="term" value="F:fucose:proton symporter activity"/>
    <property type="evidence" value="ECO:0007669"/>
    <property type="project" value="InterPro"/>
</dbReference>
<dbReference type="GO" id="GO:0005886">
    <property type="term" value="C:plasma membrane"/>
    <property type="evidence" value="ECO:0007669"/>
    <property type="project" value="UniProtKB-SubCell"/>
</dbReference>
<dbReference type="GO" id="GO:0055056">
    <property type="term" value="F:D-glucose transmembrane transporter activity"/>
    <property type="evidence" value="ECO:0007669"/>
    <property type="project" value="InterPro"/>
</dbReference>
<dbReference type="InterPro" id="IPR005275">
    <property type="entry name" value="Lfuc_symporter_FucP"/>
</dbReference>
<dbReference type="RefSeq" id="WP_039139042.1">
    <property type="nucleotide sequence ID" value="NZ_JSVC01000009.1"/>
</dbReference>
<evidence type="ECO:0000256" key="9">
    <source>
        <dbReference type="ARBA" id="ARBA00022989"/>
    </source>
</evidence>
<feature type="transmembrane region" description="Helical" evidence="11">
    <location>
        <begin position="7"/>
        <end position="27"/>
    </location>
</feature>
<dbReference type="InterPro" id="IPR036259">
    <property type="entry name" value="MFS_trans_sf"/>
</dbReference>
<evidence type="ECO:0000313" key="14">
    <source>
        <dbReference type="Proteomes" id="UP000031408"/>
    </source>
</evidence>
<evidence type="ECO:0000256" key="7">
    <source>
        <dbReference type="ARBA" id="ARBA00022597"/>
    </source>
</evidence>
<keyword evidence="6" id="KW-0997">Cell inner membrane</keyword>
<keyword evidence="9 11" id="KW-1133">Transmembrane helix</keyword>
<feature type="transmembrane region" description="Helical" evidence="11">
    <location>
        <begin position="102"/>
        <end position="125"/>
    </location>
</feature>
<keyword evidence="10 11" id="KW-0472">Membrane</keyword>
<feature type="transmembrane region" description="Helical" evidence="11">
    <location>
        <begin position="193"/>
        <end position="212"/>
    </location>
</feature>
<evidence type="ECO:0000256" key="11">
    <source>
        <dbReference type="SAM" id="Phobius"/>
    </source>
</evidence>
<keyword evidence="8 11" id="KW-0812">Transmembrane</keyword>
<name>A0A0C1IWW7_9BACT</name>
<dbReference type="PANTHER" id="PTHR43702:SF3">
    <property type="entry name" value="PROTEIN TSGA"/>
    <property type="match status" value="1"/>
</dbReference>
<keyword evidence="7" id="KW-0762">Sugar transport</keyword>
<evidence type="ECO:0000256" key="6">
    <source>
        <dbReference type="ARBA" id="ARBA00022519"/>
    </source>
</evidence>
<comment type="subcellular location">
    <subcellularLocation>
        <location evidence="2">Cell inner membrane</location>
        <topology evidence="2">Multi-pass membrane protein</topology>
    </subcellularLocation>
</comment>
<accession>A0A0C1IWW7</accession>
<dbReference type="STRING" id="1349421.OI18_08690"/>
<evidence type="ECO:0000256" key="2">
    <source>
        <dbReference type="ARBA" id="ARBA00004429"/>
    </source>
</evidence>
<dbReference type="InterPro" id="IPR020846">
    <property type="entry name" value="MFS_dom"/>
</dbReference>
<dbReference type="InterPro" id="IPR005964">
    <property type="entry name" value="Glc/Gal_transptr_bac"/>
</dbReference>
<feature type="transmembrane region" description="Helical" evidence="11">
    <location>
        <begin position="76"/>
        <end position="96"/>
    </location>
</feature>
<dbReference type="Pfam" id="PF07690">
    <property type="entry name" value="MFS_1"/>
    <property type="match status" value="1"/>
</dbReference>
<keyword evidence="5" id="KW-1003">Cell membrane</keyword>
<evidence type="ECO:0000259" key="12">
    <source>
        <dbReference type="PROSITE" id="PS50850"/>
    </source>
</evidence>
<evidence type="ECO:0000313" key="13">
    <source>
        <dbReference type="EMBL" id="KIC94964.1"/>
    </source>
</evidence>
<proteinExistence type="inferred from homology"/>
<organism evidence="13 14">
    <name type="scientific">Flavihumibacter solisilvae</name>
    <dbReference type="NCBI Taxonomy" id="1349421"/>
    <lineage>
        <taxon>Bacteria</taxon>
        <taxon>Pseudomonadati</taxon>
        <taxon>Bacteroidota</taxon>
        <taxon>Chitinophagia</taxon>
        <taxon>Chitinophagales</taxon>
        <taxon>Chitinophagaceae</taxon>
        <taxon>Flavihumibacter</taxon>
    </lineage>
</organism>
<comment type="similarity">
    <text evidence="3">Belongs to the major facilitator superfamily. FHS transporter (TC 2.A.1.7) family.</text>
</comment>
<feature type="transmembrane region" description="Helical" evidence="11">
    <location>
        <begin position="47"/>
        <end position="69"/>
    </location>
</feature>
<reference evidence="13 14" key="1">
    <citation type="submission" date="2014-11" db="EMBL/GenBank/DDBJ databases">
        <title>Genome sequence of Flavihumibacter solisilvae 3-3.</title>
        <authorList>
            <person name="Zhou G."/>
            <person name="Li M."/>
            <person name="Wang G."/>
        </authorList>
    </citation>
    <scope>NUCLEOTIDE SEQUENCE [LARGE SCALE GENOMIC DNA]</scope>
    <source>
        <strain evidence="13 14">3-3</strain>
    </source>
</reference>
<feature type="transmembrane region" description="Helical" evidence="11">
    <location>
        <begin position="363"/>
        <end position="381"/>
    </location>
</feature>
<sequence>MSKKNQYLLPFILVTCLFFLWAFLHNINPILIPHLKKACQLSDTQSALIDSAVYLAYFSIALPAGWFMNKYGFRNGLILGLVLYGAGALLFLPAAGTRTYGVFLLALFVIAAGATFLETIANPYITRLGDPNTGTQRLNFAQSFNGLGAVIAPIIGGKFIFSGIEHSKEELAQMEAAGTLSAYLQTEANTIRMPYLVIAVVVLVLAVVFYLVRLPEGETGQHHVKEEDDKFSFSILKNKQVRWAVIAQFFYVGAQVCVGSFFIRYSKFVMELPEKQAAVWLSMAMFGFMAGRFTGTFFMRYIKPAKLLLLYATISSALLLFASFMKGSAAVYCLMAVPFFMSIMFPTIFALGISGLGPAGRMASSLLIMAIVGGAIFPLVMGQVSDLTGGNIQLAYLVPMVCFVVVGLFAWTQSKEEMEVVSLSAGH</sequence>
<dbReference type="GO" id="GO:0005354">
    <property type="term" value="F:galactose transmembrane transporter activity"/>
    <property type="evidence" value="ECO:0007669"/>
    <property type="project" value="InterPro"/>
</dbReference>
<protein>
    <submittedName>
        <fullName evidence="13">Fucose permease</fullName>
    </submittedName>
</protein>
<feature type="transmembrane region" description="Helical" evidence="11">
    <location>
        <begin position="329"/>
        <end position="351"/>
    </location>
</feature>
<keyword evidence="14" id="KW-1185">Reference proteome</keyword>
<evidence type="ECO:0000256" key="5">
    <source>
        <dbReference type="ARBA" id="ARBA00022475"/>
    </source>
</evidence>
<dbReference type="PANTHER" id="PTHR43702">
    <property type="entry name" value="L-FUCOSE-PROTON SYMPORTER"/>
    <property type="match status" value="1"/>
</dbReference>
<evidence type="ECO:0000256" key="8">
    <source>
        <dbReference type="ARBA" id="ARBA00022692"/>
    </source>
</evidence>
<feature type="domain" description="Major facilitator superfamily (MFS) profile" evidence="12">
    <location>
        <begin position="10"/>
        <end position="418"/>
    </location>
</feature>
<dbReference type="AlphaFoldDB" id="A0A0C1IWW7"/>